<evidence type="ECO:0000313" key="2">
    <source>
        <dbReference type="EMBL" id="QEG38539.1"/>
    </source>
</evidence>
<feature type="chain" id="PRO_5022733468" evidence="1">
    <location>
        <begin position="21"/>
        <end position="139"/>
    </location>
</feature>
<dbReference type="Proteomes" id="UP000325286">
    <property type="component" value="Chromosome"/>
</dbReference>
<name>A0A5B9QKL7_9BACT</name>
<reference evidence="2 3" key="1">
    <citation type="submission" date="2019-08" db="EMBL/GenBank/DDBJ databases">
        <title>Deep-cultivation of Planctomycetes and their phenomic and genomic characterization uncovers novel biology.</title>
        <authorList>
            <person name="Wiegand S."/>
            <person name="Jogler M."/>
            <person name="Boedeker C."/>
            <person name="Pinto D."/>
            <person name="Vollmers J."/>
            <person name="Rivas-Marin E."/>
            <person name="Kohn T."/>
            <person name="Peeters S.H."/>
            <person name="Heuer A."/>
            <person name="Rast P."/>
            <person name="Oberbeckmann S."/>
            <person name="Bunk B."/>
            <person name="Jeske O."/>
            <person name="Meyerdierks A."/>
            <person name="Storesund J.E."/>
            <person name="Kallscheuer N."/>
            <person name="Luecker S."/>
            <person name="Lage O.M."/>
            <person name="Pohl T."/>
            <person name="Merkel B.J."/>
            <person name="Hornburger P."/>
            <person name="Mueller R.-W."/>
            <person name="Bruemmer F."/>
            <person name="Labrenz M."/>
            <person name="Spormann A.M."/>
            <person name="Op den Camp H."/>
            <person name="Overmann J."/>
            <person name="Amann R."/>
            <person name="Jetten M.S.M."/>
            <person name="Mascher T."/>
            <person name="Medema M.H."/>
            <person name="Devos D.P."/>
            <person name="Kaster A.-K."/>
            <person name="Ovreas L."/>
            <person name="Rohde M."/>
            <person name="Galperin M.Y."/>
            <person name="Jogler C."/>
        </authorList>
    </citation>
    <scope>NUCLEOTIDE SEQUENCE [LARGE SCALE GENOMIC DNA]</scope>
    <source>
        <strain evidence="2 3">UC8</strain>
    </source>
</reference>
<organism evidence="2 3">
    <name type="scientific">Roseimaritima ulvae</name>
    <dbReference type="NCBI Taxonomy" id="980254"/>
    <lineage>
        <taxon>Bacteria</taxon>
        <taxon>Pseudomonadati</taxon>
        <taxon>Planctomycetota</taxon>
        <taxon>Planctomycetia</taxon>
        <taxon>Pirellulales</taxon>
        <taxon>Pirellulaceae</taxon>
        <taxon>Roseimaritima</taxon>
    </lineage>
</organism>
<dbReference type="AlphaFoldDB" id="A0A5B9QKL7"/>
<proteinExistence type="predicted"/>
<sequence length="139" mass="14005" precursor="true">MKPIMMIALFTGLLVFTGCATHRGGGGHCNSCQSGQCGSSDCNGNCQGGGGGLFGKLGNGGCQSCQSCQGGVPVGCRPGPLHWQQGGLDYSAGLSQGICNNGGGQVVNPGPPSGTVAYPYYTHRGPRDFLLDNPPSIGR</sequence>
<dbReference type="PROSITE" id="PS51257">
    <property type="entry name" value="PROKAR_LIPOPROTEIN"/>
    <property type="match status" value="1"/>
</dbReference>
<feature type="signal peptide" evidence="1">
    <location>
        <begin position="1"/>
        <end position="20"/>
    </location>
</feature>
<evidence type="ECO:0000256" key="1">
    <source>
        <dbReference type="SAM" id="SignalP"/>
    </source>
</evidence>
<accession>A0A5B9QKL7</accession>
<dbReference type="KEGG" id="rul:UC8_04960"/>
<keyword evidence="3" id="KW-1185">Reference proteome</keyword>
<dbReference type="RefSeq" id="WP_068137871.1">
    <property type="nucleotide sequence ID" value="NZ_CP042914.1"/>
</dbReference>
<gene>
    <name evidence="2" type="ORF">UC8_04960</name>
</gene>
<dbReference type="EMBL" id="CP042914">
    <property type="protein sequence ID" value="QEG38539.1"/>
    <property type="molecule type" value="Genomic_DNA"/>
</dbReference>
<protein>
    <submittedName>
        <fullName evidence="2">Uncharacterized protein</fullName>
    </submittedName>
</protein>
<keyword evidence="1" id="KW-0732">Signal</keyword>
<evidence type="ECO:0000313" key="3">
    <source>
        <dbReference type="Proteomes" id="UP000325286"/>
    </source>
</evidence>